<feature type="compositionally biased region" description="Polar residues" evidence="1">
    <location>
        <begin position="112"/>
        <end position="122"/>
    </location>
</feature>
<name>A0A3P6UH53_DIBLA</name>
<evidence type="ECO:0000313" key="2">
    <source>
        <dbReference type="EMBL" id="VDK78418.1"/>
    </source>
</evidence>
<feature type="compositionally biased region" description="Polar residues" evidence="1">
    <location>
        <begin position="332"/>
        <end position="355"/>
    </location>
</feature>
<dbReference type="AlphaFoldDB" id="A0A3P6UH53"/>
<feature type="region of interest" description="Disordered" evidence="1">
    <location>
        <begin position="112"/>
        <end position="137"/>
    </location>
</feature>
<evidence type="ECO:0000313" key="3">
    <source>
        <dbReference type="Proteomes" id="UP000281553"/>
    </source>
</evidence>
<feature type="region of interest" description="Disordered" evidence="1">
    <location>
        <begin position="430"/>
        <end position="450"/>
    </location>
</feature>
<protein>
    <submittedName>
        <fullName evidence="2">Uncharacterized protein</fullName>
    </submittedName>
</protein>
<reference evidence="2 3" key="1">
    <citation type="submission" date="2018-11" db="EMBL/GenBank/DDBJ databases">
        <authorList>
            <consortium name="Pathogen Informatics"/>
        </authorList>
    </citation>
    <scope>NUCLEOTIDE SEQUENCE [LARGE SCALE GENOMIC DNA]</scope>
</reference>
<evidence type="ECO:0000256" key="1">
    <source>
        <dbReference type="SAM" id="MobiDB-lite"/>
    </source>
</evidence>
<sequence length="450" mass="48571">MVSGGTSQCAVYETNETDADGVDLDNTCEDFNQQCGSQESTGNLHEDRDLSSVDSGLGGPQFSSLNKLISYYKDNQLPIDLKSGAIPFTPILKPTSSEDSSDCGIPSISTTRGLRSSDSDLSINRCPPGGTYRSQGSKSLCRRPAVRVFNEVRSLHDLADISHAQSVNVNGFPRRELSVNCISDEVDKNLNTEPTVFPPSCSALQNGALKQQGVGRPKIDRKQIRYVVMNEQPPQINFNISADDLLSKVSSDSLQSPLSLRRSNLYNSAYGDVPIDTGSLANSHFQYVQPVKSGVNSASLPFLTDVYVDPSLFNFDDTSQAYASVPSETLLKPSSSPSSGAFARNSSKPPLPSTISRPTSTVALQLDVLCQGDRFLSLFVAASVVLQPQLEIGAKILLLWLRTVNCLLSEYKDNLSSNGLLHGIFSSQTKDCQSGGLSGTPQFPPPPRLY</sequence>
<accession>A0A3P6UH53</accession>
<feature type="region of interest" description="Disordered" evidence="1">
    <location>
        <begin position="331"/>
        <end position="355"/>
    </location>
</feature>
<keyword evidence="3" id="KW-1185">Reference proteome</keyword>
<dbReference type="OrthoDB" id="6277980at2759"/>
<dbReference type="EMBL" id="UYRU01042865">
    <property type="protein sequence ID" value="VDK78418.1"/>
    <property type="molecule type" value="Genomic_DNA"/>
</dbReference>
<dbReference type="Proteomes" id="UP000281553">
    <property type="component" value="Unassembled WGS sequence"/>
</dbReference>
<proteinExistence type="predicted"/>
<organism evidence="2 3">
    <name type="scientific">Dibothriocephalus latus</name>
    <name type="common">Fish tapeworm</name>
    <name type="synonym">Diphyllobothrium latum</name>
    <dbReference type="NCBI Taxonomy" id="60516"/>
    <lineage>
        <taxon>Eukaryota</taxon>
        <taxon>Metazoa</taxon>
        <taxon>Spiralia</taxon>
        <taxon>Lophotrochozoa</taxon>
        <taxon>Platyhelminthes</taxon>
        <taxon>Cestoda</taxon>
        <taxon>Eucestoda</taxon>
        <taxon>Diphyllobothriidea</taxon>
        <taxon>Diphyllobothriidae</taxon>
        <taxon>Dibothriocephalus</taxon>
    </lineage>
</organism>
<gene>
    <name evidence="2" type="ORF">DILT_LOCUS2939</name>
</gene>